<dbReference type="InterPro" id="IPR011011">
    <property type="entry name" value="Znf_FYVE_PHD"/>
</dbReference>
<dbReference type="InterPro" id="IPR049730">
    <property type="entry name" value="SNF2/RAD54-like_C"/>
</dbReference>
<dbReference type="InterPro" id="IPR027417">
    <property type="entry name" value="P-loop_NTPase"/>
</dbReference>
<dbReference type="GO" id="GO:0004386">
    <property type="term" value="F:helicase activity"/>
    <property type="evidence" value="ECO:0007669"/>
    <property type="project" value="UniProtKB-KW"/>
</dbReference>
<evidence type="ECO:0000259" key="6">
    <source>
        <dbReference type="PROSITE" id="PS51192"/>
    </source>
</evidence>
<evidence type="ECO:0000256" key="5">
    <source>
        <dbReference type="SAM" id="MobiDB-lite"/>
    </source>
</evidence>
<dbReference type="Gene3D" id="3.40.50.300">
    <property type="entry name" value="P-loop containing nucleotide triphosphate hydrolases"/>
    <property type="match status" value="1"/>
</dbReference>
<keyword evidence="8" id="KW-0547">Nucleotide-binding</keyword>
<keyword evidence="3" id="KW-0378">Hydrolase</keyword>
<dbReference type="Pfam" id="PF00176">
    <property type="entry name" value="SNF2-rel_dom"/>
    <property type="match status" value="1"/>
</dbReference>
<dbReference type="InterPro" id="IPR014001">
    <property type="entry name" value="Helicase_ATP-bd"/>
</dbReference>
<keyword evidence="8" id="KW-0067">ATP-binding</keyword>
<dbReference type="Gene3D" id="3.40.50.10810">
    <property type="entry name" value="Tandem AAA-ATPase domain"/>
    <property type="match status" value="1"/>
</dbReference>
<dbReference type="PROSITE" id="PS51194">
    <property type="entry name" value="HELICASE_CTER"/>
    <property type="match status" value="1"/>
</dbReference>
<feature type="domain" description="Helicase ATP-binding" evidence="6">
    <location>
        <begin position="310"/>
        <end position="473"/>
    </location>
</feature>
<keyword evidence="2" id="KW-0863">Zinc-finger</keyword>
<feature type="domain" description="Helicase C-terminal" evidence="7">
    <location>
        <begin position="608"/>
        <end position="811"/>
    </location>
</feature>
<dbReference type="PROSITE" id="PS51192">
    <property type="entry name" value="HELICASE_ATP_BIND_1"/>
    <property type="match status" value="1"/>
</dbReference>
<feature type="region of interest" description="Disordered" evidence="5">
    <location>
        <begin position="792"/>
        <end position="829"/>
    </location>
</feature>
<dbReference type="AlphaFoldDB" id="A0A3P3Z8V7"/>
<feature type="compositionally biased region" description="Basic and acidic residues" evidence="5">
    <location>
        <begin position="1064"/>
        <end position="1077"/>
    </location>
</feature>
<proteinExistence type="predicted"/>
<organism evidence="8 9">
    <name type="scientific">Leishmania braziliensis MHOM/BR/75/M2904</name>
    <dbReference type="NCBI Taxonomy" id="420245"/>
    <lineage>
        <taxon>Eukaryota</taxon>
        <taxon>Discoba</taxon>
        <taxon>Euglenozoa</taxon>
        <taxon>Kinetoplastea</taxon>
        <taxon>Metakinetoplastina</taxon>
        <taxon>Trypanosomatida</taxon>
        <taxon>Trypanosomatidae</taxon>
        <taxon>Leishmaniinae</taxon>
        <taxon>Leishmania</taxon>
        <taxon>Leishmania braziliensis species complex</taxon>
    </lineage>
</organism>
<dbReference type="InterPro" id="IPR013083">
    <property type="entry name" value="Znf_RING/FYVE/PHD"/>
</dbReference>
<dbReference type="Pfam" id="PF00271">
    <property type="entry name" value="Helicase_C"/>
    <property type="match status" value="1"/>
</dbReference>
<feature type="region of interest" description="Disordered" evidence="5">
    <location>
        <begin position="758"/>
        <end position="779"/>
    </location>
</feature>
<sequence>MNLDNYFANFLQAGNGRSPKGGKLEKATLSSSATRACVLVTPANATLSKHHSDDRGHPTSNGGGRSSGDAAEGPFQPACGSPNAAGAQDGTLKQLWDTGATEEMAATASSESTHRDVAPLKRPRETAVAAPSSSAPPEPALDAPAAKRLLTRRAASEDDDDELTLLLGSQKARQVRETDATMQDVARAQQTPSPPLSPSWPGHRGGATVEASSGACAVSSLPWQTPSSATRETIARHFQRQFEWELHHSTELFDAFEPFFKDRALNRIAADDELRPVLHAALPVITSETVGALPGCTLRSYQMEGVQFLLSHFHRGMSAILGDDMGLGKTAQVSAFLHSLKLLHNIDGPHLIVAPLSTLTNWTRELARWAPQLRVVKYHGERRTRAATSAGRHNRHAVFVTTPALLHLDKRVFRKRAWVTVVVDEAHVLKAHDTAITSASRKLTACYRVAVTGTPVHNNVQEVWSLMSFLYPWLMAAYDPGVRDPVRQAEECAKVLQYIMLRRTKADMELGIPPRVDEPLTKLVPTYVQLQLLSLLTAHALQESSSGHQLHGHLSHQRAVCNHPLALRLLADKGRTNGSQEPIEKRMRAAGVPMDAAHLIDPSAKMRYLDTLLPQLKAQGHRCLIFSNFTTTLDLLEAVCQLRGHSYERLDGSCNRVERELAMLRYNHPASSCFLFLVTTTAGGVGVTLTGADTVILFDAHFNPQLDRQAADRAHRIGQTRVVRVYRLCLQGTIEEHIRDIAARKAYLGDFIVEGGQRHGARGRGRFTTNDDADTPRITADDIREVLHRFEEKHRAKQQADGSPISSSTLLRSSDEADGSSSSGSGSLSAEDAMVKDLLHVEANRLRGSAAAAVMRGGGGGGGALASPPKQTHRCFCCGDVMHPMEPLLHCTACPKAYHAACIGKRPPRSGEAVKRLWSCPRHECFSCGKQQAADGAIFMCDTCPRSFCFDCLDPRYLEMDASGARLLHIRDTYAGMEEEEVKPKRSCYYVTCLRCCGLLSSSSSSAADDTDETDDDNDDAGGYNTAAVVDSDGLEIADDDSDVSVEDDGNCRNNLGPLSLMEGESRCGRQPEEEDE</sequence>
<evidence type="ECO:0000259" key="7">
    <source>
        <dbReference type="PROSITE" id="PS51194"/>
    </source>
</evidence>
<dbReference type="CDD" id="cd17919">
    <property type="entry name" value="DEXHc_Snf"/>
    <property type="match status" value="1"/>
</dbReference>
<reference evidence="8 9" key="1">
    <citation type="submission" date="2018-09" db="EMBL/GenBank/DDBJ databases">
        <authorList>
            <person name="Peiro R."/>
            <person name="Begona"/>
            <person name="Cbmso G."/>
            <person name="Lopez M."/>
            <person name="Gonzalez S."/>
        </authorList>
    </citation>
    <scope>NUCLEOTIDE SEQUENCE [LARGE SCALE GENOMIC DNA]</scope>
</reference>
<feature type="compositionally biased region" description="Acidic residues" evidence="5">
    <location>
        <begin position="1033"/>
        <end position="1049"/>
    </location>
</feature>
<dbReference type="EMBL" id="LS997624">
    <property type="protein sequence ID" value="SYZ66621.1"/>
    <property type="molecule type" value="Genomic_DNA"/>
</dbReference>
<dbReference type="CDD" id="cd15489">
    <property type="entry name" value="PHD_SF"/>
    <property type="match status" value="1"/>
</dbReference>
<dbReference type="SMART" id="SM00249">
    <property type="entry name" value="PHD"/>
    <property type="match status" value="2"/>
</dbReference>
<feature type="compositionally biased region" description="Low complexity" evidence="5">
    <location>
        <begin position="819"/>
        <end position="829"/>
    </location>
</feature>
<dbReference type="CDD" id="cd18793">
    <property type="entry name" value="SF2_C_SNF"/>
    <property type="match status" value="1"/>
</dbReference>
<dbReference type="SMART" id="SM00487">
    <property type="entry name" value="DEXDc"/>
    <property type="match status" value="1"/>
</dbReference>
<evidence type="ECO:0000313" key="8">
    <source>
        <dbReference type="EMBL" id="SYZ66621.1"/>
    </source>
</evidence>
<dbReference type="SMART" id="SM00490">
    <property type="entry name" value="HELICc"/>
    <property type="match status" value="1"/>
</dbReference>
<evidence type="ECO:0000256" key="1">
    <source>
        <dbReference type="ARBA" id="ARBA00022723"/>
    </source>
</evidence>
<evidence type="ECO:0000313" key="9">
    <source>
        <dbReference type="Proteomes" id="UP000319462"/>
    </source>
</evidence>
<evidence type="ECO:0000256" key="3">
    <source>
        <dbReference type="ARBA" id="ARBA00022801"/>
    </source>
</evidence>
<dbReference type="GO" id="GO:0005524">
    <property type="term" value="F:ATP binding"/>
    <property type="evidence" value="ECO:0007669"/>
    <property type="project" value="InterPro"/>
</dbReference>
<dbReference type="InterPro" id="IPR001650">
    <property type="entry name" value="Helicase_C-like"/>
</dbReference>
<feature type="region of interest" description="Disordered" evidence="5">
    <location>
        <begin position="44"/>
        <end position="88"/>
    </location>
</feature>
<evidence type="ECO:0000256" key="4">
    <source>
        <dbReference type="ARBA" id="ARBA00022833"/>
    </source>
</evidence>
<accession>A0A3P3Z8V7</accession>
<evidence type="ECO:0000256" key="2">
    <source>
        <dbReference type="ARBA" id="ARBA00022771"/>
    </source>
</evidence>
<feature type="region of interest" description="Disordered" evidence="5">
    <location>
        <begin position="1002"/>
        <end position="1077"/>
    </location>
</feature>
<feature type="compositionally biased region" description="Basic and acidic residues" evidence="5">
    <location>
        <begin position="112"/>
        <end position="125"/>
    </location>
</feature>
<dbReference type="SUPFAM" id="SSF52540">
    <property type="entry name" value="P-loop containing nucleoside triphosphate hydrolases"/>
    <property type="match status" value="2"/>
</dbReference>
<dbReference type="GO" id="GO:0016787">
    <property type="term" value="F:hydrolase activity"/>
    <property type="evidence" value="ECO:0007669"/>
    <property type="project" value="UniProtKB-KW"/>
</dbReference>
<feature type="compositionally biased region" description="Acidic residues" evidence="5">
    <location>
        <begin position="1009"/>
        <end position="1020"/>
    </location>
</feature>
<feature type="compositionally biased region" description="Low complexity" evidence="5">
    <location>
        <begin position="803"/>
        <end position="812"/>
    </location>
</feature>
<keyword evidence="1" id="KW-0479">Metal-binding</keyword>
<gene>
    <name evidence="8" type="ORF">LBRM2904_25.2130</name>
</gene>
<protein>
    <submittedName>
        <fullName evidence="8">Helicase-like_protein</fullName>
    </submittedName>
</protein>
<dbReference type="InterPro" id="IPR038718">
    <property type="entry name" value="SNF2-like_sf"/>
</dbReference>
<dbReference type="SUPFAM" id="SSF57903">
    <property type="entry name" value="FYVE/PHD zinc finger"/>
    <property type="match status" value="2"/>
</dbReference>
<dbReference type="Gene3D" id="3.30.40.10">
    <property type="entry name" value="Zinc/RING finger domain, C3HC4 (zinc finger)"/>
    <property type="match status" value="2"/>
</dbReference>
<keyword evidence="8" id="KW-0347">Helicase</keyword>
<name>A0A3P3Z8V7_LEIBR</name>
<feature type="region of interest" description="Disordered" evidence="5">
    <location>
        <begin position="101"/>
        <end position="209"/>
    </location>
</feature>
<dbReference type="InterPro" id="IPR000330">
    <property type="entry name" value="SNF2_N"/>
</dbReference>
<keyword evidence="4" id="KW-0862">Zinc</keyword>
<dbReference type="InterPro" id="IPR001965">
    <property type="entry name" value="Znf_PHD"/>
</dbReference>
<dbReference type="GO" id="GO:0008270">
    <property type="term" value="F:zinc ion binding"/>
    <property type="evidence" value="ECO:0007669"/>
    <property type="project" value="UniProtKB-KW"/>
</dbReference>
<dbReference type="Proteomes" id="UP000319462">
    <property type="component" value="Chromosome 25"/>
</dbReference>
<feature type="compositionally biased region" description="Low complexity" evidence="5">
    <location>
        <begin position="101"/>
        <end position="111"/>
    </location>
</feature>
<dbReference type="PANTHER" id="PTHR10799">
    <property type="entry name" value="SNF2/RAD54 HELICASE FAMILY"/>
    <property type="match status" value="1"/>
</dbReference>